<dbReference type="AlphaFoldDB" id="H1DK05"/>
<dbReference type="InterPro" id="IPR000566">
    <property type="entry name" value="Lipocln_cytosolic_FA-bd_dom"/>
</dbReference>
<dbReference type="PIRSF" id="PIRSF036893">
    <property type="entry name" value="Lipocalin_ApoD"/>
    <property type="match status" value="1"/>
</dbReference>
<protein>
    <recommendedName>
        <fullName evidence="3">Lipocalin/cytosolic fatty-acid binding domain-containing protein</fullName>
    </recommendedName>
</protein>
<comment type="similarity">
    <text evidence="1 2">Belongs to the calycin superfamily. Lipocalin family.</text>
</comment>
<dbReference type="STRING" id="742817.HMPREF9449_02591"/>
<comment type="caution">
    <text evidence="4">The sequence shown here is derived from an EMBL/GenBank/DDBJ whole genome shotgun (WGS) entry which is preliminary data.</text>
</comment>
<dbReference type="CDD" id="cd19438">
    <property type="entry name" value="lipocalin_Blc-like"/>
    <property type="match status" value="1"/>
</dbReference>
<feature type="domain" description="Lipocalin/cytosolic fatty-acid binding" evidence="3">
    <location>
        <begin position="13"/>
        <end position="151"/>
    </location>
</feature>
<dbReference type="HOGENOM" id="CLU_068449_3_0_10"/>
<dbReference type="InterPro" id="IPR047202">
    <property type="entry name" value="Lipocalin_Blc-like_dom"/>
</dbReference>
<dbReference type="eggNOG" id="COG3040">
    <property type="taxonomic scope" value="Bacteria"/>
</dbReference>
<sequence>MTNNIDNRTVARLDLKRYMGKWYEIARFNHRFERGMDGVTAEYSLQEDGKIKVLNRGWKKGAWHLIKGKAKLPDKSQPGKLRVSFFPFIYSDYYVMELDEEHYSYAIVGSSSDKYLWILSRTKELSGNLLTDLLTRIRERGYDTEKLIFVIQ</sequence>
<dbReference type="InterPro" id="IPR002446">
    <property type="entry name" value="Lipocalin_bac"/>
</dbReference>
<evidence type="ECO:0000256" key="1">
    <source>
        <dbReference type="ARBA" id="ARBA00006889"/>
    </source>
</evidence>
<proteinExistence type="inferred from homology"/>
<dbReference type="InterPro" id="IPR022271">
    <property type="entry name" value="Lipocalin_ApoD"/>
</dbReference>
<evidence type="ECO:0000256" key="2">
    <source>
        <dbReference type="PIRNR" id="PIRNR036893"/>
    </source>
</evidence>
<dbReference type="GO" id="GO:0006950">
    <property type="term" value="P:response to stress"/>
    <property type="evidence" value="ECO:0007669"/>
    <property type="project" value="UniProtKB-ARBA"/>
</dbReference>
<evidence type="ECO:0000259" key="3">
    <source>
        <dbReference type="Pfam" id="PF08212"/>
    </source>
</evidence>
<dbReference type="Pfam" id="PF08212">
    <property type="entry name" value="Lipocalin_2"/>
    <property type="match status" value="1"/>
</dbReference>
<dbReference type="Gene3D" id="2.40.128.20">
    <property type="match status" value="1"/>
</dbReference>
<evidence type="ECO:0000313" key="5">
    <source>
        <dbReference type="Proteomes" id="UP000004892"/>
    </source>
</evidence>
<evidence type="ECO:0000313" key="4">
    <source>
        <dbReference type="EMBL" id="EHP46005.1"/>
    </source>
</evidence>
<accession>H1DK05</accession>
<dbReference type="PATRIC" id="fig|742817.3.peg.2774"/>
<dbReference type="InterPro" id="IPR012674">
    <property type="entry name" value="Calycin"/>
</dbReference>
<dbReference type="Proteomes" id="UP000004892">
    <property type="component" value="Unassembled WGS sequence"/>
</dbReference>
<dbReference type="InterPro" id="IPR022272">
    <property type="entry name" value="Lipocalin_CS"/>
</dbReference>
<dbReference type="SUPFAM" id="SSF50814">
    <property type="entry name" value="Lipocalins"/>
    <property type="match status" value="1"/>
</dbReference>
<keyword evidence="5" id="KW-1185">Reference proteome</keyword>
<reference evidence="4 5" key="1">
    <citation type="submission" date="2012-01" db="EMBL/GenBank/DDBJ databases">
        <title>The Genome Sequence of Odoribacter laneus YIT 12061.</title>
        <authorList>
            <consortium name="The Broad Institute Genome Sequencing Platform"/>
            <person name="Earl A."/>
            <person name="Ward D."/>
            <person name="Feldgarden M."/>
            <person name="Gevers D."/>
            <person name="Morotomi M."/>
            <person name="Young S.K."/>
            <person name="Zeng Q."/>
            <person name="Gargeya S."/>
            <person name="Fitzgerald M."/>
            <person name="Haas B."/>
            <person name="Abouelleil A."/>
            <person name="Alvarado L."/>
            <person name="Arachchi H.M."/>
            <person name="Berlin A."/>
            <person name="Chapman S.B."/>
            <person name="Gearin G."/>
            <person name="Goldberg J."/>
            <person name="Griggs A."/>
            <person name="Gujja S."/>
            <person name="Hansen M."/>
            <person name="Heiman D."/>
            <person name="Howarth C."/>
            <person name="Larimer J."/>
            <person name="Lui A."/>
            <person name="MacDonald P.J.P."/>
            <person name="McCowen C."/>
            <person name="Montmayeur A."/>
            <person name="Murphy C."/>
            <person name="Neiman D."/>
            <person name="Pearson M."/>
            <person name="Priest M."/>
            <person name="Roberts A."/>
            <person name="Saif S."/>
            <person name="Shea T."/>
            <person name="Sisk P."/>
            <person name="Stolte C."/>
            <person name="Sykes S."/>
            <person name="Wortman J."/>
            <person name="Nusbaum C."/>
            <person name="Birren B."/>
        </authorList>
    </citation>
    <scope>NUCLEOTIDE SEQUENCE [LARGE SCALE GENOMIC DNA]</scope>
    <source>
        <strain evidence="4 5">YIT 12061</strain>
    </source>
</reference>
<gene>
    <name evidence="4" type="ORF">HMPREF9449_02591</name>
</gene>
<dbReference type="PANTHER" id="PTHR10612:SF34">
    <property type="entry name" value="APOLIPOPROTEIN D"/>
    <property type="match status" value="1"/>
</dbReference>
<dbReference type="EMBL" id="ADMC01000027">
    <property type="protein sequence ID" value="EHP46005.1"/>
    <property type="molecule type" value="Genomic_DNA"/>
</dbReference>
<dbReference type="GeneID" id="98070127"/>
<dbReference type="RefSeq" id="WP_009137735.1">
    <property type="nucleotide sequence ID" value="NZ_JH594597.1"/>
</dbReference>
<organism evidence="4 5">
    <name type="scientific">Odoribacter laneus YIT 12061</name>
    <dbReference type="NCBI Taxonomy" id="742817"/>
    <lineage>
        <taxon>Bacteria</taxon>
        <taxon>Pseudomonadati</taxon>
        <taxon>Bacteroidota</taxon>
        <taxon>Bacteroidia</taxon>
        <taxon>Bacteroidales</taxon>
        <taxon>Odoribacteraceae</taxon>
        <taxon>Odoribacter</taxon>
    </lineage>
</organism>
<dbReference type="PRINTS" id="PR01171">
    <property type="entry name" value="BCTLIPOCALIN"/>
</dbReference>
<name>H1DK05_9BACT</name>
<dbReference type="PANTHER" id="PTHR10612">
    <property type="entry name" value="APOLIPOPROTEIN D"/>
    <property type="match status" value="1"/>
</dbReference>
<dbReference type="PROSITE" id="PS00213">
    <property type="entry name" value="LIPOCALIN"/>
    <property type="match status" value="1"/>
</dbReference>